<dbReference type="EMBL" id="ACMP01000208">
    <property type="protein sequence ID" value="EEL67443.1"/>
    <property type="molecule type" value="Genomic_DNA"/>
</dbReference>
<dbReference type="HOGENOM" id="CLU_3149218_0_0_9"/>
<name>C2Y3M4_BACMY</name>
<protein>
    <submittedName>
        <fullName evidence="1">Uncharacterized protein</fullName>
    </submittedName>
</protein>
<dbReference type="Proteomes" id="UP000001753">
    <property type="component" value="Chromosome"/>
</dbReference>
<reference evidence="1" key="1">
    <citation type="journal article" date="2012" name="Genome Res.">
        <title>Genomic characterization of the Bacillus cereus sensu lato species: Backdrop to the evolution of Bacillus anthracis.</title>
        <authorList>
            <person name="Zwick M.E."/>
            <person name="Joseph S.J."/>
            <person name="Didelot X."/>
            <person name="Chen P.E."/>
            <person name="Bishop-Lilly K.A."/>
            <person name="Stewart A.C."/>
            <person name="Willner K."/>
            <person name="Nolan N."/>
            <person name="Lentz S."/>
            <person name="Thomason M.K."/>
            <person name="Sozhamannan S."/>
            <person name="Mateczun A.J."/>
            <person name="Du L."/>
            <person name="Read T.D."/>
        </authorList>
    </citation>
    <scope>NUCLEOTIDE SEQUENCE [LARGE SCALE GENOMIC DNA]</scope>
    <source>
        <strain evidence="1">AH603</strain>
    </source>
</reference>
<dbReference type="RefSeq" id="WP_002069456.1">
    <property type="nucleotide sequence ID" value="NZ_CM000737.1"/>
</dbReference>
<dbReference type="AlphaFoldDB" id="C2Y3M4"/>
<accession>C2Y3M4</accession>
<organism evidence="1">
    <name type="scientific">Bacillus mycoides</name>
    <dbReference type="NCBI Taxonomy" id="1405"/>
    <lineage>
        <taxon>Bacteria</taxon>
        <taxon>Bacillati</taxon>
        <taxon>Bacillota</taxon>
        <taxon>Bacilli</taxon>
        <taxon>Bacillales</taxon>
        <taxon>Bacillaceae</taxon>
        <taxon>Bacillus</taxon>
        <taxon>Bacillus cereus group</taxon>
    </lineage>
</organism>
<proteinExistence type="predicted"/>
<comment type="caution">
    <text evidence="1">The sequence shown here is derived from an EMBL/GenBank/DDBJ whole genome shotgun (WGS) entry which is preliminary data.</text>
</comment>
<sequence length="48" mass="5630">MDMKLTIFPNRFLGMTEIDKKLDSHAAPLFLLHTQLCELIKELSEEMH</sequence>
<gene>
    <name evidence="1" type="ORF">bcere0026_55840</name>
</gene>
<evidence type="ECO:0000313" key="1">
    <source>
        <dbReference type="EMBL" id="EEL67443.1"/>
    </source>
</evidence>